<name>A0ACB7HA78_MANES</name>
<protein>
    <submittedName>
        <fullName evidence="1">Uncharacterized protein</fullName>
    </submittedName>
</protein>
<dbReference type="Proteomes" id="UP000091857">
    <property type="component" value="Chromosome 8"/>
</dbReference>
<gene>
    <name evidence="1" type="ORF">MANES_08G087511v8</name>
</gene>
<sequence>MAVSGYIAGAASDSLIKAGYSFTPVRKIMQSIGFIGPGVSLLCLNFAKIPVTAAMFITAALSLSSFSQAGFLLNIQDIAPQYAGFSMLPTREGRDCRRRRRTVGAIYNEL</sequence>
<keyword evidence="2" id="KW-1185">Reference proteome</keyword>
<organism evidence="1 2">
    <name type="scientific">Manihot esculenta</name>
    <name type="common">Cassava</name>
    <name type="synonym">Jatropha manihot</name>
    <dbReference type="NCBI Taxonomy" id="3983"/>
    <lineage>
        <taxon>Eukaryota</taxon>
        <taxon>Viridiplantae</taxon>
        <taxon>Streptophyta</taxon>
        <taxon>Embryophyta</taxon>
        <taxon>Tracheophyta</taxon>
        <taxon>Spermatophyta</taxon>
        <taxon>Magnoliopsida</taxon>
        <taxon>eudicotyledons</taxon>
        <taxon>Gunneridae</taxon>
        <taxon>Pentapetalae</taxon>
        <taxon>rosids</taxon>
        <taxon>fabids</taxon>
        <taxon>Malpighiales</taxon>
        <taxon>Euphorbiaceae</taxon>
        <taxon>Crotonoideae</taxon>
        <taxon>Manihoteae</taxon>
        <taxon>Manihot</taxon>
    </lineage>
</organism>
<comment type="caution">
    <text evidence="1">The sequence shown here is derived from an EMBL/GenBank/DDBJ whole genome shotgun (WGS) entry which is preliminary data.</text>
</comment>
<proteinExistence type="predicted"/>
<dbReference type="EMBL" id="CM004394">
    <property type="protein sequence ID" value="KAG8649405.1"/>
    <property type="molecule type" value="Genomic_DNA"/>
</dbReference>
<evidence type="ECO:0000313" key="1">
    <source>
        <dbReference type="EMBL" id="KAG8649405.1"/>
    </source>
</evidence>
<accession>A0ACB7HA78</accession>
<reference evidence="2" key="1">
    <citation type="journal article" date="2016" name="Nat. Biotechnol.">
        <title>Sequencing wild and cultivated cassava and related species reveals extensive interspecific hybridization and genetic diversity.</title>
        <authorList>
            <person name="Bredeson J.V."/>
            <person name="Lyons J.B."/>
            <person name="Prochnik S.E."/>
            <person name="Wu G.A."/>
            <person name="Ha C.M."/>
            <person name="Edsinger-Gonzales E."/>
            <person name="Grimwood J."/>
            <person name="Schmutz J."/>
            <person name="Rabbi I.Y."/>
            <person name="Egesi C."/>
            <person name="Nauluvula P."/>
            <person name="Lebot V."/>
            <person name="Ndunguru J."/>
            <person name="Mkamilo G."/>
            <person name="Bart R.S."/>
            <person name="Setter T.L."/>
            <person name="Gleadow R.M."/>
            <person name="Kulakow P."/>
            <person name="Ferguson M.E."/>
            <person name="Rounsley S."/>
            <person name="Rokhsar D.S."/>
        </authorList>
    </citation>
    <scope>NUCLEOTIDE SEQUENCE [LARGE SCALE GENOMIC DNA]</scope>
    <source>
        <strain evidence="2">cv. AM560-2</strain>
    </source>
</reference>
<evidence type="ECO:0000313" key="2">
    <source>
        <dbReference type="Proteomes" id="UP000091857"/>
    </source>
</evidence>